<name>A0A6G3QRT3_9ACTN</name>
<reference evidence="1" key="1">
    <citation type="submission" date="2020-01" db="EMBL/GenBank/DDBJ databases">
        <title>Insect and environment-associated Actinomycetes.</title>
        <authorList>
            <person name="Currrie C."/>
            <person name="Chevrette M."/>
            <person name="Carlson C."/>
            <person name="Stubbendieck R."/>
            <person name="Wendt-Pienkowski E."/>
        </authorList>
    </citation>
    <scope>NUCLEOTIDE SEQUENCE</scope>
    <source>
        <strain evidence="1">SID14436</strain>
    </source>
</reference>
<comment type="caution">
    <text evidence="1">The sequence shown here is derived from an EMBL/GenBank/DDBJ whole genome shotgun (WGS) entry which is preliminary data.</text>
</comment>
<organism evidence="1">
    <name type="scientific">Streptomyces sp. SID14436</name>
    <dbReference type="NCBI Taxonomy" id="2706070"/>
    <lineage>
        <taxon>Bacteria</taxon>
        <taxon>Bacillati</taxon>
        <taxon>Actinomycetota</taxon>
        <taxon>Actinomycetes</taxon>
        <taxon>Kitasatosporales</taxon>
        <taxon>Streptomycetaceae</taxon>
        <taxon>Streptomyces</taxon>
    </lineage>
</organism>
<feature type="non-terminal residue" evidence="1">
    <location>
        <position position="1"/>
    </location>
</feature>
<dbReference type="AlphaFoldDB" id="A0A6G3QRT3"/>
<dbReference type="EMBL" id="JAAGMD010000257">
    <property type="protein sequence ID" value="NEA86208.1"/>
    <property type="molecule type" value="Genomic_DNA"/>
</dbReference>
<accession>A0A6G3QRT3</accession>
<gene>
    <name evidence="1" type="ORF">G3I53_09185</name>
</gene>
<evidence type="ECO:0000313" key="1">
    <source>
        <dbReference type="EMBL" id="NEA86208.1"/>
    </source>
</evidence>
<proteinExistence type="predicted"/>
<protein>
    <submittedName>
        <fullName evidence="1">Cation-translocating P-type ATPase</fullName>
    </submittedName>
</protein>
<feature type="non-terminal residue" evidence="1">
    <location>
        <position position="156"/>
    </location>
</feature>
<sequence>EVRVAAAALLLNAAGAAGALAGRSLRLPRTPKTVTATVTLLRENPRFKAMLRRRLGRSGMELVLAAANAAAHGAGQSPVSLVLDGLLRAGQLAEATARAAAFEALHDDLCREQRTSLPPPEGVRPPLRVTPAQEYAANAGTGSVAGAAATLLVTHD</sequence>